<organism evidence="2 3">
    <name type="scientific">Priestia megaterium</name>
    <name type="common">Bacillus megaterium</name>
    <dbReference type="NCBI Taxonomy" id="1404"/>
    <lineage>
        <taxon>Bacteria</taxon>
        <taxon>Bacillati</taxon>
        <taxon>Bacillota</taxon>
        <taxon>Bacilli</taxon>
        <taxon>Bacillales</taxon>
        <taxon>Bacillaceae</taxon>
        <taxon>Priestia</taxon>
    </lineage>
</organism>
<proteinExistence type="predicted"/>
<gene>
    <name evidence="2" type="ORF">PVE99_20005</name>
</gene>
<feature type="domain" description="DUF3885" evidence="1">
    <location>
        <begin position="8"/>
        <end position="202"/>
    </location>
</feature>
<comment type="caution">
    <text evidence="2">The sequence shown here is derived from an EMBL/GenBank/DDBJ whole genome shotgun (WGS) entry which is preliminary data.</text>
</comment>
<evidence type="ECO:0000313" key="2">
    <source>
        <dbReference type="EMBL" id="MDD9784652.1"/>
    </source>
</evidence>
<sequence length="213" mass="25481">MGITIKELNKYITKEFNVVNISKPVFYNFPKAIRFELGNPEETSEYAYMQQVYNRAFTLFEEIFSENENFYILIHTNKDVNDKKTPKVFEKFLKNKKLKYNLSYNSLPYIYDEDDKGWETSQFLLKCTKKDLYYKQLLKAIANVDTDLSPKINFSHECYFINVEKGIIFHIYSDKGLDIVGKSTESIQELYLKYNNWILDYDRNQIDKLFTTR</sequence>
<reference evidence="2 3" key="1">
    <citation type="submission" date="2023-02" db="EMBL/GenBank/DDBJ databases">
        <authorList>
            <person name="Olszewska D."/>
        </authorList>
    </citation>
    <scope>NUCLEOTIDE SEQUENCE [LARGE SCALE GENOMIC DNA]</scope>
    <source>
        <strain evidence="2 3">FDU301</strain>
    </source>
</reference>
<dbReference type="RefSeq" id="WP_177564429.1">
    <property type="nucleotide sequence ID" value="NZ_CP058268.1"/>
</dbReference>
<evidence type="ECO:0000313" key="3">
    <source>
        <dbReference type="Proteomes" id="UP001213771"/>
    </source>
</evidence>
<dbReference type="AlphaFoldDB" id="A0ABD4WWM2"/>
<dbReference type="Pfam" id="PF13021">
    <property type="entry name" value="DUF3885"/>
    <property type="match status" value="1"/>
</dbReference>
<dbReference type="Proteomes" id="UP001213771">
    <property type="component" value="Unassembled WGS sequence"/>
</dbReference>
<name>A0ABD4WWM2_PRIMG</name>
<dbReference type="EMBL" id="JARAOX010000198">
    <property type="protein sequence ID" value="MDD9784652.1"/>
    <property type="molecule type" value="Genomic_DNA"/>
</dbReference>
<evidence type="ECO:0000259" key="1">
    <source>
        <dbReference type="Pfam" id="PF13021"/>
    </source>
</evidence>
<protein>
    <submittedName>
        <fullName evidence="2">DUF3885 domain-containing protein</fullName>
    </submittedName>
</protein>
<dbReference type="InterPro" id="IPR024976">
    <property type="entry name" value="DUF3885"/>
</dbReference>
<accession>A0ABD4WWM2</accession>